<evidence type="ECO:0000313" key="6">
    <source>
        <dbReference type="EMBL" id="PKS10006.1"/>
    </source>
</evidence>
<organism evidence="6 7">
    <name type="scientific">Lomentospora prolificans</name>
    <dbReference type="NCBI Taxonomy" id="41688"/>
    <lineage>
        <taxon>Eukaryota</taxon>
        <taxon>Fungi</taxon>
        <taxon>Dikarya</taxon>
        <taxon>Ascomycota</taxon>
        <taxon>Pezizomycotina</taxon>
        <taxon>Sordariomycetes</taxon>
        <taxon>Hypocreomycetidae</taxon>
        <taxon>Microascales</taxon>
        <taxon>Microascaceae</taxon>
        <taxon>Lomentospora</taxon>
    </lineage>
</organism>
<dbReference type="OrthoDB" id="339151at2759"/>
<dbReference type="STRING" id="41688.A0A2N3NC17"/>
<dbReference type="FunFam" id="3.10.450.50:FF:000003">
    <property type="entry name" value="Nuclear transport factor 2 family protein"/>
    <property type="match status" value="1"/>
</dbReference>
<dbReference type="CDD" id="cd00780">
    <property type="entry name" value="NTF2"/>
    <property type="match status" value="1"/>
</dbReference>
<dbReference type="SMART" id="SM00360">
    <property type="entry name" value="RRM"/>
    <property type="match status" value="1"/>
</dbReference>
<gene>
    <name evidence="6" type="ORF">jhhlp_004631</name>
</gene>
<proteinExistence type="predicted"/>
<dbReference type="GO" id="GO:0034517">
    <property type="term" value="P:ribophagy"/>
    <property type="evidence" value="ECO:0007669"/>
    <property type="project" value="TreeGrafter"/>
</dbReference>
<name>A0A2N3NC17_9PEZI</name>
<keyword evidence="7" id="KW-1185">Reference proteome</keyword>
<keyword evidence="1 2" id="KW-0694">RNA-binding</keyword>
<dbReference type="InterPro" id="IPR035979">
    <property type="entry name" value="RBD_domain_sf"/>
</dbReference>
<feature type="region of interest" description="Disordered" evidence="3">
    <location>
        <begin position="477"/>
        <end position="536"/>
    </location>
</feature>
<dbReference type="PROSITE" id="PS50177">
    <property type="entry name" value="NTF2_DOMAIN"/>
    <property type="match status" value="1"/>
</dbReference>
<dbReference type="PANTHER" id="PTHR10693:SF20">
    <property type="entry name" value="AT27578P"/>
    <property type="match status" value="1"/>
</dbReference>
<feature type="region of interest" description="Disordered" evidence="3">
    <location>
        <begin position="1"/>
        <end position="36"/>
    </location>
</feature>
<dbReference type="GO" id="GO:0016579">
    <property type="term" value="P:protein deubiquitination"/>
    <property type="evidence" value="ECO:0007669"/>
    <property type="project" value="TreeGrafter"/>
</dbReference>
<dbReference type="Pfam" id="PF00076">
    <property type="entry name" value="RRM_1"/>
    <property type="match status" value="1"/>
</dbReference>
<dbReference type="GO" id="GO:1990861">
    <property type="term" value="C:Ubp3-Bre5 deubiquitination complex"/>
    <property type="evidence" value="ECO:0007669"/>
    <property type="project" value="TreeGrafter"/>
</dbReference>
<dbReference type="InParanoid" id="A0A2N3NC17"/>
<dbReference type="InterPro" id="IPR012677">
    <property type="entry name" value="Nucleotide-bd_a/b_plait_sf"/>
</dbReference>
<protein>
    <recommendedName>
        <fullName evidence="8">NTF2 domain-containing protein</fullName>
    </recommendedName>
</protein>
<dbReference type="InterPro" id="IPR032710">
    <property type="entry name" value="NTF2-like_dom_sf"/>
</dbReference>
<dbReference type="Gene3D" id="3.10.450.50">
    <property type="match status" value="1"/>
</dbReference>
<dbReference type="AlphaFoldDB" id="A0A2N3NC17"/>
<dbReference type="VEuPathDB" id="FungiDB:jhhlp_004631"/>
<feature type="region of interest" description="Disordered" evidence="3">
    <location>
        <begin position="166"/>
        <end position="401"/>
    </location>
</feature>
<dbReference type="Pfam" id="PF02136">
    <property type="entry name" value="NTF2"/>
    <property type="match status" value="1"/>
</dbReference>
<dbReference type="EMBL" id="NLAX01000010">
    <property type="protein sequence ID" value="PKS10006.1"/>
    <property type="molecule type" value="Genomic_DNA"/>
</dbReference>
<feature type="compositionally biased region" description="Basic and acidic residues" evidence="3">
    <location>
        <begin position="278"/>
        <end position="288"/>
    </location>
</feature>
<feature type="compositionally biased region" description="Low complexity" evidence="3">
    <location>
        <begin position="184"/>
        <end position="195"/>
    </location>
</feature>
<evidence type="ECO:0008006" key="8">
    <source>
        <dbReference type="Google" id="ProtNLM"/>
    </source>
</evidence>
<dbReference type="GO" id="GO:0003729">
    <property type="term" value="F:mRNA binding"/>
    <property type="evidence" value="ECO:0007669"/>
    <property type="project" value="TreeGrafter"/>
</dbReference>
<dbReference type="InterPro" id="IPR002075">
    <property type="entry name" value="NTF2_dom"/>
</dbReference>
<feature type="compositionally biased region" description="Basic and acidic residues" evidence="3">
    <location>
        <begin position="252"/>
        <end position="261"/>
    </location>
</feature>
<dbReference type="CDD" id="cd00590">
    <property type="entry name" value="RRM_SF"/>
    <property type="match status" value="1"/>
</dbReference>
<dbReference type="SUPFAM" id="SSF54427">
    <property type="entry name" value="NTF2-like"/>
    <property type="match status" value="1"/>
</dbReference>
<dbReference type="InterPro" id="IPR000504">
    <property type="entry name" value="RRM_dom"/>
</dbReference>
<dbReference type="PROSITE" id="PS50102">
    <property type="entry name" value="RRM"/>
    <property type="match status" value="1"/>
</dbReference>
<evidence type="ECO:0000259" key="5">
    <source>
        <dbReference type="PROSITE" id="PS50177"/>
    </source>
</evidence>
<sequence length="536" mass="57018">MATTNGNFHNQDQYKTSESYTPANEATEQTQTNSANHDLTKDEVGWYFVEQYYTTLSKNPDKLHLFYGKRSQFVFGEEAEVANISVGRPAIKDRIKELDFQECKVRVSNVDSLASSPDTILIQVIGETSNKKSEEPRKFVQTFVLAKQPSGYFVLNDIWRYISEDEEEPSDAATQEDAKPIEQPTVVEAPAVPEVAPEEPTKAEESEEESEEEEAVEATPALEAETVDKKLEEVAKAEALAETVEETPVEAPKAEATKSETSESATDGDNASLAASEEALKAPEKPKEPAPTPAVPSAKAAAAAAPAPAAEPEKPAPAKPLTWASRIAAATATPPAAQPRAPAPVAAPKAAPVPAPASQRTEPAAAAAQDSTSSGSEWQTAGSDSKKQNRPQSMIAQSEDKGTLGYVKYVTEKVQDAELKAALSRFGGLTYFDINREKNCAFVEFATPEGYKAAVAANPHLVNGENIVVEQRRPKSTAYGGAQYAANRGGASGRGRGRYDGTRSGSQGGPKAPFNSQTRGRGGGAARGKGSSQTNA</sequence>
<comment type="caution">
    <text evidence="6">The sequence shown here is derived from an EMBL/GenBank/DDBJ whole genome shotgun (WGS) entry which is preliminary data.</text>
</comment>
<dbReference type="PANTHER" id="PTHR10693">
    <property type="entry name" value="RAS GTPASE-ACTIVATING PROTEIN-BINDING PROTEIN"/>
    <property type="match status" value="1"/>
</dbReference>
<feature type="compositionally biased region" description="Low complexity" evidence="3">
    <location>
        <begin position="328"/>
        <end position="352"/>
    </location>
</feature>
<accession>A0A2N3NC17</accession>
<dbReference type="Gene3D" id="3.30.70.330">
    <property type="match status" value="1"/>
</dbReference>
<feature type="domain" description="RRM" evidence="4">
    <location>
        <begin position="403"/>
        <end position="474"/>
    </location>
</feature>
<reference evidence="6 7" key="1">
    <citation type="journal article" date="2017" name="G3 (Bethesda)">
        <title>First Draft Genome Sequence of the Pathogenic Fungus Lomentospora prolificans (Formerly Scedosporium prolificans).</title>
        <authorList>
            <person name="Luo R."/>
            <person name="Zimin A."/>
            <person name="Workman R."/>
            <person name="Fan Y."/>
            <person name="Pertea G."/>
            <person name="Grossman N."/>
            <person name="Wear M.P."/>
            <person name="Jia B."/>
            <person name="Miller H."/>
            <person name="Casadevall A."/>
            <person name="Timp W."/>
            <person name="Zhang S.X."/>
            <person name="Salzberg S.L."/>
        </authorList>
    </citation>
    <scope>NUCLEOTIDE SEQUENCE [LARGE SCALE GENOMIC DNA]</scope>
    <source>
        <strain evidence="6 7">JHH-5317</strain>
    </source>
</reference>
<evidence type="ECO:0000259" key="4">
    <source>
        <dbReference type="PROSITE" id="PS50102"/>
    </source>
</evidence>
<dbReference type="InterPro" id="IPR018222">
    <property type="entry name" value="Nuclear_transport_factor_2_euk"/>
</dbReference>
<dbReference type="SUPFAM" id="SSF54928">
    <property type="entry name" value="RNA-binding domain, RBD"/>
    <property type="match status" value="1"/>
</dbReference>
<evidence type="ECO:0000256" key="1">
    <source>
        <dbReference type="ARBA" id="ARBA00022884"/>
    </source>
</evidence>
<evidence type="ECO:0000313" key="7">
    <source>
        <dbReference type="Proteomes" id="UP000233524"/>
    </source>
</evidence>
<feature type="compositionally biased region" description="Low complexity" evidence="3">
    <location>
        <begin position="295"/>
        <end position="310"/>
    </location>
</feature>
<feature type="compositionally biased region" description="Acidic residues" evidence="3">
    <location>
        <begin position="205"/>
        <end position="216"/>
    </location>
</feature>
<dbReference type="InterPro" id="IPR039539">
    <property type="entry name" value="Ras_GTPase_bind_prot"/>
</dbReference>
<dbReference type="Proteomes" id="UP000233524">
    <property type="component" value="Unassembled WGS sequence"/>
</dbReference>
<evidence type="ECO:0000256" key="2">
    <source>
        <dbReference type="PROSITE-ProRule" id="PRU00176"/>
    </source>
</evidence>
<evidence type="ECO:0000256" key="3">
    <source>
        <dbReference type="SAM" id="MobiDB-lite"/>
    </source>
</evidence>
<dbReference type="GO" id="GO:1990904">
    <property type="term" value="C:ribonucleoprotein complex"/>
    <property type="evidence" value="ECO:0007669"/>
    <property type="project" value="TreeGrafter"/>
</dbReference>
<feature type="compositionally biased region" description="Polar residues" evidence="3">
    <location>
        <begin position="369"/>
        <end position="383"/>
    </location>
</feature>
<feature type="compositionally biased region" description="Basic and acidic residues" evidence="3">
    <location>
        <begin position="226"/>
        <end position="236"/>
    </location>
</feature>
<dbReference type="GO" id="GO:0005829">
    <property type="term" value="C:cytosol"/>
    <property type="evidence" value="ECO:0007669"/>
    <property type="project" value="TreeGrafter"/>
</dbReference>
<feature type="domain" description="NTF2" evidence="5">
    <location>
        <begin position="44"/>
        <end position="161"/>
    </location>
</feature>